<name>A0ABU0GKY8_9CELL</name>
<gene>
    <name evidence="3" type="ORF">JO380_002396</name>
</gene>
<evidence type="ECO:0000259" key="2">
    <source>
        <dbReference type="Pfam" id="PF04892"/>
    </source>
</evidence>
<feature type="domain" description="VanZ-like" evidence="2">
    <location>
        <begin position="51"/>
        <end position="189"/>
    </location>
</feature>
<sequence length="369" mass="38865">MRDAWTWPAYVGVIGGTLLFAAIFLPVVAWQYRRYGRLSGRRVLLVAAVTTYAVGLAAYTLLPLPTGDLAQWCAQHAAGHNLRPLGFLADIRTDTAGLGVRATLLSAAVLQVVLNVVLFVPWGVAVRALLRRGVLVATLSGLAASVLIETTQYTGIFGIIPCSYRVADVDDVLMNTLGALLGALVAPLVLRVVPSVQALEVARRQPRPVTVWRRWTGMLLDWALATTLATVLLTLWRVGEAVAGQEPGSRPGVEAVLGLAVPWVAVFVVPPFVGDGASWGQRVVWLGPRWAGRVGGLAQRVARAGVVGGAWWVLDGLADVPGVPEPVGSLAGLLATLLVVAAVLAVPFTRGRRGLSGTLTGADVVDVRG</sequence>
<dbReference type="InterPro" id="IPR006976">
    <property type="entry name" value="VanZ-like"/>
</dbReference>
<keyword evidence="1" id="KW-0812">Transmembrane</keyword>
<keyword evidence="4" id="KW-1185">Reference proteome</keyword>
<feature type="transmembrane region" description="Helical" evidence="1">
    <location>
        <begin position="172"/>
        <end position="194"/>
    </location>
</feature>
<evidence type="ECO:0000256" key="1">
    <source>
        <dbReference type="SAM" id="Phobius"/>
    </source>
</evidence>
<dbReference type="RefSeq" id="WP_070319291.1">
    <property type="nucleotide sequence ID" value="NZ_JAUSVM010000001.1"/>
</dbReference>
<feature type="transmembrane region" description="Helical" evidence="1">
    <location>
        <begin position="102"/>
        <end position="122"/>
    </location>
</feature>
<dbReference type="EMBL" id="JAUSVM010000001">
    <property type="protein sequence ID" value="MDQ0426015.1"/>
    <property type="molecule type" value="Genomic_DNA"/>
</dbReference>
<feature type="transmembrane region" description="Helical" evidence="1">
    <location>
        <begin position="134"/>
        <end position="160"/>
    </location>
</feature>
<feature type="transmembrane region" description="Helical" evidence="1">
    <location>
        <begin position="256"/>
        <end position="273"/>
    </location>
</feature>
<dbReference type="PANTHER" id="PTHR36834:SF1">
    <property type="entry name" value="INTEGRAL MEMBRANE PROTEIN"/>
    <property type="match status" value="1"/>
</dbReference>
<keyword evidence="1" id="KW-0472">Membrane</keyword>
<accession>A0ABU0GKY8</accession>
<reference evidence="3 4" key="1">
    <citation type="submission" date="2023-07" db="EMBL/GenBank/DDBJ databases">
        <title>Sequencing the genomes of 1000 actinobacteria strains.</title>
        <authorList>
            <person name="Klenk H.-P."/>
        </authorList>
    </citation>
    <scope>NUCLEOTIDE SEQUENCE [LARGE SCALE GENOMIC DNA]</scope>
    <source>
        <strain evidence="3 4">DSM 14785</strain>
    </source>
</reference>
<dbReference type="Pfam" id="PF04892">
    <property type="entry name" value="VanZ"/>
    <property type="match status" value="1"/>
</dbReference>
<evidence type="ECO:0000313" key="3">
    <source>
        <dbReference type="EMBL" id="MDQ0426015.1"/>
    </source>
</evidence>
<feature type="transmembrane region" description="Helical" evidence="1">
    <location>
        <begin position="215"/>
        <end position="236"/>
    </location>
</feature>
<proteinExistence type="predicted"/>
<feature type="transmembrane region" description="Helical" evidence="1">
    <location>
        <begin position="42"/>
        <end position="62"/>
    </location>
</feature>
<comment type="caution">
    <text evidence="3">The sequence shown here is derived from an EMBL/GenBank/DDBJ whole genome shotgun (WGS) entry which is preliminary data.</text>
</comment>
<feature type="transmembrane region" description="Helical" evidence="1">
    <location>
        <begin position="6"/>
        <end position="30"/>
    </location>
</feature>
<dbReference type="InterPro" id="IPR053150">
    <property type="entry name" value="Teicoplanin_resist-assoc"/>
</dbReference>
<keyword evidence="1" id="KW-1133">Transmembrane helix</keyword>
<dbReference type="PANTHER" id="PTHR36834">
    <property type="entry name" value="MEMBRANE PROTEIN-RELATED"/>
    <property type="match status" value="1"/>
</dbReference>
<dbReference type="Proteomes" id="UP001240250">
    <property type="component" value="Unassembled WGS sequence"/>
</dbReference>
<protein>
    <submittedName>
        <fullName evidence="3">Glycopeptide antibiotics resistance protein</fullName>
    </submittedName>
</protein>
<feature type="transmembrane region" description="Helical" evidence="1">
    <location>
        <begin position="326"/>
        <end position="346"/>
    </location>
</feature>
<organism evidence="3 4">
    <name type="scientific">Cellulomonas iranensis</name>
    <dbReference type="NCBI Taxonomy" id="76862"/>
    <lineage>
        <taxon>Bacteria</taxon>
        <taxon>Bacillati</taxon>
        <taxon>Actinomycetota</taxon>
        <taxon>Actinomycetes</taxon>
        <taxon>Micrococcales</taxon>
        <taxon>Cellulomonadaceae</taxon>
        <taxon>Cellulomonas</taxon>
    </lineage>
</organism>
<evidence type="ECO:0000313" key="4">
    <source>
        <dbReference type="Proteomes" id="UP001240250"/>
    </source>
</evidence>